<keyword evidence="1" id="KW-0805">Transcription regulation</keyword>
<protein>
    <submittedName>
        <fullName evidence="6">IclR family transcriptional regulator</fullName>
    </submittedName>
</protein>
<evidence type="ECO:0000256" key="1">
    <source>
        <dbReference type="ARBA" id="ARBA00023015"/>
    </source>
</evidence>
<dbReference type="AlphaFoldDB" id="A0A0J6QPB4"/>
<dbReference type="InterPro" id="IPR029016">
    <property type="entry name" value="GAF-like_dom_sf"/>
</dbReference>
<dbReference type="PROSITE" id="PS51078">
    <property type="entry name" value="ICLR_ED"/>
    <property type="match status" value="1"/>
</dbReference>
<dbReference type="PANTHER" id="PTHR30136:SF35">
    <property type="entry name" value="HTH-TYPE TRANSCRIPTIONAL REGULATOR RV1719"/>
    <property type="match status" value="1"/>
</dbReference>
<dbReference type="Proteomes" id="UP000036471">
    <property type="component" value="Unassembled WGS sequence"/>
</dbReference>
<name>A0A0J6QPB4_9HYPH</name>
<evidence type="ECO:0000313" key="9">
    <source>
        <dbReference type="Proteomes" id="UP000663508"/>
    </source>
</evidence>
<evidence type="ECO:0000256" key="2">
    <source>
        <dbReference type="ARBA" id="ARBA00023125"/>
    </source>
</evidence>
<dbReference type="PROSITE" id="PS51077">
    <property type="entry name" value="HTH_ICLR"/>
    <property type="match status" value="1"/>
</dbReference>
<keyword evidence="2" id="KW-0238">DNA-binding</keyword>
<dbReference type="GO" id="GO:0003700">
    <property type="term" value="F:DNA-binding transcription factor activity"/>
    <property type="evidence" value="ECO:0007669"/>
    <property type="project" value="TreeGrafter"/>
</dbReference>
<keyword evidence="8" id="KW-1185">Reference proteome</keyword>
<evidence type="ECO:0000313" key="7">
    <source>
        <dbReference type="EMBL" id="KMO12640.1"/>
    </source>
</evidence>
<keyword evidence="3" id="KW-0804">Transcription</keyword>
<dbReference type="GO" id="GO:0045892">
    <property type="term" value="P:negative regulation of DNA-templated transcription"/>
    <property type="evidence" value="ECO:0007669"/>
    <property type="project" value="TreeGrafter"/>
</dbReference>
<dbReference type="Pfam" id="PF01614">
    <property type="entry name" value="IclR_C"/>
    <property type="match status" value="1"/>
</dbReference>
<feature type="domain" description="HTH iclR-type" evidence="4">
    <location>
        <begin position="13"/>
        <end position="75"/>
    </location>
</feature>
<dbReference type="Pfam" id="PF09339">
    <property type="entry name" value="HTH_IclR"/>
    <property type="match status" value="1"/>
</dbReference>
<dbReference type="RefSeq" id="WP_048426310.1">
    <property type="nucleotide sequence ID" value="NZ_AP024145.1"/>
</dbReference>
<dbReference type="SUPFAM" id="SSF55781">
    <property type="entry name" value="GAF domain-like"/>
    <property type="match status" value="1"/>
</dbReference>
<dbReference type="InterPro" id="IPR014757">
    <property type="entry name" value="Tscrpt_reg_IclR_C"/>
</dbReference>
<dbReference type="EMBL" id="JTHG01000345">
    <property type="protein sequence ID" value="KMO12640.1"/>
    <property type="molecule type" value="Genomic_DNA"/>
</dbReference>
<dbReference type="SMART" id="SM00346">
    <property type="entry name" value="HTH_ICLR"/>
    <property type="match status" value="1"/>
</dbReference>
<dbReference type="SUPFAM" id="SSF46785">
    <property type="entry name" value="Winged helix' DNA-binding domain"/>
    <property type="match status" value="1"/>
</dbReference>
<sequence length="263" mass="28778">MDKRADETANRRARGLDRAFDILDALREAGRPLRPNEIASALAAPRSTVYEIVAALLKLSVLEAADAEGRVFLGRRLFLYGQAYGQHSDLPSRVATVLERLATETHETAQFCLLDGNKYTVAMMREGSRPFRISSSLGERTPIPWTASGRLLLGHRDLEEIRAFVPPDDFRLPSGQWLDPAEFAAQGRRAVADGYFTFDSIVDSYTHCFAVPIKRADGTAAATLCLVAPRADALRNHTDYLARLRSAAASLEPSFAGDAPGST</sequence>
<dbReference type="Proteomes" id="UP000663508">
    <property type="component" value="Chromosome"/>
</dbReference>
<dbReference type="Gene3D" id="3.30.450.40">
    <property type="match status" value="1"/>
</dbReference>
<evidence type="ECO:0000259" key="4">
    <source>
        <dbReference type="PROSITE" id="PS51077"/>
    </source>
</evidence>
<evidence type="ECO:0000256" key="3">
    <source>
        <dbReference type="ARBA" id="ARBA00023163"/>
    </source>
</evidence>
<dbReference type="InterPro" id="IPR050707">
    <property type="entry name" value="HTH_MetabolicPath_Reg"/>
</dbReference>
<dbReference type="InterPro" id="IPR036390">
    <property type="entry name" value="WH_DNA-bd_sf"/>
</dbReference>
<proteinExistence type="predicted"/>
<organism evidence="6 9">
    <name type="scientific">Methylobacterium indicum</name>
    <dbReference type="NCBI Taxonomy" id="1775910"/>
    <lineage>
        <taxon>Bacteria</taxon>
        <taxon>Pseudomonadati</taxon>
        <taxon>Pseudomonadota</taxon>
        <taxon>Alphaproteobacteria</taxon>
        <taxon>Hyphomicrobiales</taxon>
        <taxon>Methylobacteriaceae</taxon>
        <taxon>Methylobacterium</taxon>
    </lineage>
</organism>
<evidence type="ECO:0000313" key="6">
    <source>
        <dbReference type="EMBL" id="BCM85474.1"/>
    </source>
</evidence>
<accession>A0A147FH19</accession>
<accession>A0A0J6QPB4</accession>
<dbReference type="Gene3D" id="1.10.10.10">
    <property type="entry name" value="Winged helix-like DNA-binding domain superfamily/Winged helix DNA-binding domain"/>
    <property type="match status" value="1"/>
</dbReference>
<evidence type="ECO:0000313" key="8">
    <source>
        <dbReference type="Proteomes" id="UP000036471"/>
    </source>
</evidence>
<dbReference type="InterPro" id="IPR005471">
    <property type="entry name" value="Tscrpt_reg_IclR_N"/>
</dbReference>
<dbReference type="GO" id="GO:0003677">
    <property type="term" value="F:DNA binding"/>
    <property type="evidence" value="ECO:0007669"/>
    <property type="project" value="UniProtKB-KW"/>
</dbReference>
<reference evidence="6" key="2">
    <citation type="submission" date="2020-11" db="EMBL/GenBank/DDBJ databases">
        <title>Complete genome sequence of a novel pathogenic Methylobacterium strain isolated from rice in Vietnam.</title>
        <authorList>
            <person name="Lai K."/>
            <person name="Okazaki S."/>
            <person name="Higashi K."/>
            <person name="Mori H."/>
            <person name="Toyoda A."/>
            <person name="Kurokawa K."/>
        </authorList>
    </citation>
    <scope>NUCLEOTIDE SEQUENCE</scope>
    <source>
        <strain evidence="6">VL1</strain>
    </source>
</reference>
<dbReference type="PANTHER" id="PTHR30136">
    <property type="entry name" value="HELIX-TURN-HELIX TRANSCRIPTIONAL REGULATOR, ICLR FAMILY"/>
    <property type="match status" value="1"/>
</dbReference>
<dbReference type="EMBL" id="AP024145">
    <property type="protein sequence ID" value="BCM85474.1"/>
    <property type="molecule type" value="Genomic_DNA"/>
</dbReference>
<dbReference type="KEGG" id="mind:mvi_39350"/>
<dbReference type="OrthoDB" id="9790046at2"/>
<dbReference type="InterPro" id="IPR036388">
    <property type="entry name" value="WH-like_DNA-bd_sf"/>
</dbReference>
<feature type="domain" description="IclR-ED" evidence="5">
    <location>
        <begin position="76"/>
        <end position="257"/>
    </location>
</feature>
<reference evidence="7 8" key="1">
    <citation type="submission" date="2014-11" db="EMBL/GenBank/DDBJ databases">
        <title>Comparative genomics of Methylobacterium species.</title>
        <authorList>
            <person name="Chaudhry V."/>
            <person name="Patil P.B."/>
        </authorList>
    </citation>
    <scope>NUCLEOTIDE SEQUENCE [LARGE SCALE GENOMIC DNA]</scope>
    <source>
        <strain evidence="7 8">SE3.6</strain>
    </source>
</reference>
<gene>
    <name evidence="6" type="ORF">mvi_39350</name>
    <name evidence="7" type="ORF">QR79_27955</name>
</gene>
<evidence type="ECO:0000259" key="5">
    <source>
        <dbReference type="PROSITE" id="PS51078"/>
    </source>
</evidence>